<comment type="caution">
    <text evidence="1">The sequence shown here is derived from an EMBL/GenBank/DDBJ whole genome shotgun (WGS) entry which is preliminary data.</text>
</comment>
<keyword evidence="2" id="KW-1185">Reference proteome</keyword>
<dbReference type="EMBL" id="ML996087">
    <property type="protein sequence ID" value="KAF2152081.1"/>
    <property type="molecule type" value="Genomic_DNA"/>
</dbReference>
<sequence>MILWLAPILPPAAKCYRKHSSFSISKDYHCHTSNWGITCSKGRDVLPSGPQSGSCRCQSSY</sequence>
<reference evidence="1" key="1">
    <citation type="journal article" date="2020" name="Stud. Mycol.">
        <title>101 Dothideomycetes genomes: a test case for predicting lifestyles and emergence of pathogens.</title>
        <authorList>
            <person name="Haridas S."/>
            <person name="Albert R."/>
            <person name="Binder M."/>
            <person name="Bloem J."/>
            <person name="Labutti K."/>
            <person name="Salamov A."/>
            <person name="Andreopoulos B."/>
            <person name="Baker S."/>
            <person name="Barry K."/>
            <person name="Bills G."/>
            <person name="Bluhm B."/>
            <person name="Cannon C."/>
            <person name="Castanera R."/>
            <person name="Culley D."/>
            <person name="Daum C."/>
            <person name="Ezra D."/>
            <person name="Gonzalez J."/>
            <person name="Henrissat B."/>
            <person name="Kuo A."/>
            <person name="Liang C."/>
            <person name="Lipzen A."/>
            <person name="Lutzoni F."/>
            <person name="Magnuson J."/>
            <person name="Mondo S."/>
            <person name="Nolan M."/>
            <person name="Ohm R."/>
            <person name="Pangilinan J."/>
            <person name="Park H.-J."/>
            <person name="Ramirez L."/>
            <person name="Alfaro M."/>
            <person name="Sun H."/>
            <person name="Tritt A."/>
            <person name="Yoshinaga Y."/>
            <person name="Zwiers L.-H."/>
            <person name="Turgeon B."/>
            <person name="Goodwin S."/>
            <person name="Spatafora J."/>
            <person name="Crous P."/>
            <person name="Grigoriev I."/>
        </authorList>
    </citation>
    <scope>NUCLEOTIDE SEQUENCE</scope>
    <source>
        <strain evidence="1">CBS 260.36</strain>
    </source>
</reference>
<organism evidence="1 2">
    <name type="scientific">Myriangium duriaei CBS 260.36</name>
    <dbReference type="NCBI Taxonomy" id="1168546"/>
    <lineage>
        <taxon>Eukaryota</taxon>
        <taxon>Fungi</taxon>
        <taxon>Dikarya</taxon>
        <taxon>Ascomycota</taxon>
        <taxon>Pezizomycotina</taxon>
        <taxon>Dothideomycetes</taxon>
        <taxon>Dothideomycetidae</taxon>
        <taxon>Myriangiales</taxon>
        <taxon>Myriangiaceae</taxon>
        <taxon>Myriangium</taxon>
    </lineage>
</organism>
<dbReference type="Proteomes" id="UP000799439">
    <property type="component" value="Unassembled WGS sequence"/>
</dbReference>
<dbReference type="AlphaFoldDB" id="A0A9P4MLV0"/>
<evidence type="ECO:0000313" key="2">
    <source>
        <dbReference type="Proteomes" id="UP000799439"/>
    </source>
</evidence>
<name>A0A9P4MLV0_9PEZI</name>
<evidence type="ECO:0000313" key="1">
    <source>
        <dbReference type="EMBL" id="KAF2152081.1"/>
    </source>
</evidence>
<protein>
    <submittedName>
        <fullName evidence="1">Uncharacterized protein</fullName>
    </submittedName>
</protein>
<proteinExistence type="predicted"/>
<gene>
    <name evidence="1" type="ORF">K461DRAFT_279603</name>
</gene>
<accession>A0A9P4MLV0</accession>